<feature type="domain" description="ABC transporter" evidence="10">
    <location>
        <begin position="343"/>
        <end position="583"/>
    </location>
</feature>
<dbReference type="PROSITE" id="PS50893">
    <property type="entry name" value="ABC_TRANSPORTER_2"/>
    <property type="match status" value="2"/>
</dbReference>
<dbReference type="NCBIfam" id="NF010167">
    <property type="entry name" value="PRK13648.1"/>
    <property type="match status" value="2"/>
</dbReference>
<dbReference type="CDD" id="cd03225">
    <property type="entry name" value="ABC_cobalt_CbiO_domain1"/>
    <property type="match status" value="2"/>
</dbReference>
<dbReference type="GO" id="GO:0005524">
    <property type="term" value="F:ATP binding"/>
    <property type="evidence" value="ECO:0007669"/>
    <property type="project" value="UniProtKB-KW"/>
</dbReference>
<dbReference type="GO" id="GO:0042626">
    <property type="term" value="F:ATPase-coupled transmembrane transporter activity"/>
    <property type="evidence" value="ECO:0007669"/>
    <property type="project" value="TreeGrafter"/>
</dbReference>
<dbReference type="PANTHER" id="PTHR43553">
    <property type="entry name" value="HEAVY METAL TRANSPORTER"/>
    <property type="match status" value="1"/>
</dbReference>
<evidence type="ECO:0000256" key="9">
    <source>
        <dbReference type="SAM" id="MobiDB-lite"/>
    </source>
</evidence>
<dbReference type="InterPro" id="IPR050095">
    <property type="entry name" value="ECF_ABC_transporter_ATP-bd"/>
</dbReference>
<keyword evidence="5" id="KW-0547">Nucleotide-binding</keyword>
<sequence>MSATQDTTTPTGRSVADEKDVRPQAAASLSPARPFSPALSLSHVSLHFDGGVQALRDVSLSVAPGERVCVLGPNGSGKSTLASVLCGLLAPDEGTVDLVGERVMTDGQPDFAAYRRARRSLGLVFQNPDDQIVTTVVEEDVAFGPENLGVPADQIGERVRRELSRVAMQDFAKADPTRLSGGQKQRVALAGALAMEPAVLVLDEPGALLDVRGRRGVMHVMARLQKAGCTQVHVTHFMEEALAADRVIVMLKGRVALSGTPEEVFSHAEELRRMGLEAPFAARLAERLRTRGVSVPWTCDADVLRGAILRTCAPATPGAADAAGEKSATPAAARTSAAPEGAVIVADVSYSYAGDVTAQGVRRQALDGVSLAVPRGLRTAIVGQTGSGKSTLVRLMCALEVPDAGHIVVDGVDTARKRDRRLVHQRIGYVMQHPERQLFAQTVAQDVAYGPRNMGLSSPDVDRRVARALELVGLSDLKEASPFDLSGGQQRLCAIAGILAMRPQTLVLDEPTAGLDPRGREELRAILDALSAHGVTIVQVTHSMDDAARCDHVIVLDNARVLAQGAPQDVFAVANERVLCACGLGLPRPLSWARDLAGAGLALDLAPHAAPLTTDALADALAALAAPASATAPASDPAPAPANPSDHREAR</sequence>
<dbReference type="STRING" id="604330.SAMN04489857_1602"/>
<evidence type="ECO:0000256" key="3">
    <source>
        <dbReference type="ARBA" id="ARBA00022448"/>
    </source>
</evidence>
<dbReference type="GO" id="GO:0016887">
    <property type="term" value="F:ATP hydrolysis activity"/>
    <property type="evidence" value="ECO:0007669"/>
    <property type="project" value="InterPro"/>
</dbReference>
<keyword evidence="6 11" id="KW-0067">ATP-binding</keyword>
<dbReference type="EMBL" id="FMZL01000003">
    <property type="protein sequence ID" value="SDC09538.1"/>
    <property type="molecule type" value="Genomic_DNA"/>
</dbReference>
<dbReference type="Pfam" id="PF00005">
    <property type="entry name" value="ABC_tran"/>
    <property type="match status" value="2"/>
</dbReference>
<feature type="domain" description="ABC transporter" evidence="10">
    <location>
        <begin position="39"/>
        <end position="277"/>
    </location>
</feature>
<dbReference type="InterPro" id="IPR003439">
    <property type="entry name" value="ABC_transporter-like_ATP-bd"/>
</dbReference>
<comment type="similarity">
    <text evidence="2">Belongs to the ABC transporter superfamily.</text>
</comment>
<dbReference type="SUPFAM" id="SSF52540">
    <property type="entry name" value="P-loop containing nucleoside triphosphate hydrolases"/>
    <property type="match status" value="2"/>
</dbReference>
<keyword evidence="3" id="KW-0813">Transport</keyword>
<protein>
    <submittedName>
        <fullName evidence="11">Energy-coupling factor transport system ATP-binding protein</fullName>
    </submittedName>
</protein>
<dbReference type="InterPro" id="IPR003593">
    <property type="entry name" value="AAA+_ATPase"/>
</dbReference>
<comment type="subcellular location">
    <subcellularLocation>
        <location evidence="1">Cell membrane</location>
    </subcellularLocation>
</comment>
<evidence type="ECO:0000256" key="6">
    <source>
        <dbReference type="ARBA" id="ARBA00022840"/>
    </source>
</evidence>
<feature type="compositionally biased region" description="Polar residues" evidence="9">
    <location>
        <begin position="1"/>
        <end position="12"/>
    </location>
</feature>
<dbReference type="InterPro" id="IPR017871">
    <property type="entry name" value="ABC_transporter-like_CS"/>
</dbReference>
<evidence type="ECO:0000256" key="7">
    <source>
        <dbReference type="ARBA" id="ARBA00022967"/>
    </source>
</evidence>
<evidence type="ECO:0000313" key="12">
    <source>
        <dbReference type="Proteomes" id="UP000198528"/>
    </source>
</evidence>
<keyword evidence="8" id="KW-0472">Membrane</keyword>
<reference evidence="12" key="1">
    <citation type="submission" date="2016-10" db="EMBL/GenBank/DDBJ databases">
        <authorList>
            <person name="Varghese N."/>
            <person name="Submissions S."/>
        </authorList>
    </citation>
    <scope>NUCLEOTIDE SEQUENCE [LARGE SCALE GENOMIC DNA]</scope>
    <source>
        <strain evidence="12">DSM 22619</strain>
    </source>
</reference>
<dbReference type="FunFam" id="3.40.50.300:FF:000224">
    <property type="entry name" value="Energy-coupling factor transporter ATP-binding protein EcfA"/>
    <property type="match status" value="2"/>
</dbReference>
<evidence type="ECO:0000256" key="4">
    <source>
        <dbReference type="ARBA" id="ARBA00022475"/>
    </source>
</evidence>
<dbReference type="InterPro" id="IPR027417">
    <property type="entry name" value="P-loop_NTPase"/>
</dbReference>
<keyword evidence="7" id="KW-1278">Translocase</keyword>
<proteinExistence type="inferred from homology"/>
<evidence type="ECO:0000256" key="1">
    <source>
        <dbReference type="ARBA" id="ARBA00004236"/>
    </source>
</evidence>
<dbReference type="SMART" id="SM00382">
    <property type="entry name" value="AAA"/>
    <property type="match status" value="2"/>
</dbReference>
<evidence type="ECO:0000259" key="10">
    <source>
        <dbReference type="PROSITE" id="PS50893"/>
    </source>
</evidence>
<dbReference type="PROSITE" id="PS00211">
    <property type="entry name" value="ABC_TRANSPORTER_1"/>
    <property type="match status" value="1"/>
</dbReference>
<dbReference type="Gene3D" id="3.40.50.300">
    <property type="entry name" value="P-loop containing nucleotide triphosphate hydrolases"/>
    <property type="match status" value="2"/>
</dbReference>
<keyword evidence="4" id="KW-1003">Cell membrane</keyword>
<dbReference type="Proteomes" id="UP000198528">
    <property type="component" value="Unassembled WGS sequence"/>
</dbReference>
<dbReference type="AlphaFoldDB" id="A0A1G6IST6"/>
<feature type="region of interest" description="Disordered" evidence="9">
    <location>
        <begin position="629"/>
        <end position="651"/>
    </location>
</feature>
<evidence type="ECO:0000256" key="5">
    <source>
        <dbReference type="ARBA" id="ARBA00022741"/>
    </source>
</evidence>
<gene>
    <name evidence="11" type="ORF">SAMN04487824_10353</name>
</gene>
<name>A0A1G6IST6_9ACTN</name>
<keyword evidence="12" id="KW-1185">Reference proteome</keyword>
<evidence type="ECO:0000256" key="8">
    <source>
        <dbReference type="ARBA" id="ARBA00023136"/>
    </source>
</evidence>
<dbReference type="InterPro" id="IPR015856">
    <property type="entry name" value="ABC_transpr_CbiO/EcfA_su"/>
</dbReference>
<evidence type="ECO:0000313" key="11">
    <source>
        <dbReference type="EMBL" id="SDC09538.1"/>
    </source>
</evidence>
<evidence type="ECO:0000256" key="2">
    <source>
        <dbReference type="ARBA" id="ARBA00005417"/>
    </source>
</evidence>
<accession>A0A1G6IST6</accession>
<dbReference type="PANTHER" id="PTHR43553:SF24">
    <property type="entry name" value="ENERGY-COUPLING FACTOR TRANSPORTER ATP-BINDING PROTEIN ECFA1"/>
    <property type="match status" value="1"/>
</dbReference>
<dbReference type="GO" id="GO:0043190">
    <property type="term" value="C:ATP-binding cassette (ABC) transporter complex"/>
    <property type="evidence" value="ECO:0007669"/>
    <property type="project" value="TreeGrafter"/>
</dbReference>
<feature type="region of interest" description="Disordered" evidence="9">
    <location>
        <begin position="1"/>
        <end position="34"/>
    </location>
</feature>
<organism evidence="11 12">
    <name type="scientific">Parafannyhessea umbonata</name>
    <dbReference type="NCBI Taxonomy" id="604330"/>
    <lineage>
        <taxon>Bacteria</taxon>
        <taxon>Bacillati</taxon>
        <taxon>Actinomycetota</taxon>
        <taxon>Coriobacteriia</taxon>
        <taxon>Coriobacteriales</taxon>
        <taxon>Atopobiaceae</taxon>
        <taxon>Parafannyhessea</taxon>
    </lineage>
</organism>